<evidence type="ECO:0000313" key="1">
    <source>
        <dbReference type="EMBL" id="CAG9184135.1"/>
    </source>
</evidence>
<proteinExistence type="predicted"/>
<sequence>MNFVALNDKLGGIVEQMTPPSVRASAKDLHAHFAARHEAAYERMVSLREQTDKVHSVAAVAAVGGSIAALGMLAASTAPVTIPLANAVWMGSLAVAAARLLVHQARSFLTEEELDRTRYMVSEASHDEMAAGYARDAEGGLLTRLYRRTRDLVAGHERRAEAIVAQMSSTGFSGPEHVKAVKQILRGAATPAFVTYVQRNAVAPHTAAARLMARLSELPDVNLAALAPTGLIGKPGMPRVGTTLGGFAPAGRASSLLADLGRTTAPTTHYGYIAASESERSFLQSLGVELGVYNDNEGRFPAKVDPAALRQLEEHRDTFPAELYAFQDSRVDSRTLLLDINLDQALPETLSGYRAFLRYTVGTELGGMRAASVLSDVNREMHQRAARLRAAPTAVPAVQTAPGLAM</sequence>
<dbReference type="Proteomes" id="UP000706525">
    <property type="component" value="Unassembled WGS sequence"/>
</dbReference>
<evidence type="ECO:0000313" key="2">
    <source>
        <dbReference type="Proteomes" id="UP000706525"/>
    </source>
</evidence>
<evidence type="ECO:0008006" key="3">
    <source>
        <dbReference type="Google" id="ProtNLM"/>
    </source>
</evidence>
<dbReference type="EMBL" id="CAJZAG010000012">
    <property type="protein sequence ID" value="CAG9184135.1"/>
    <property type="molecule type" value="Genomic_DNA"/>
</dbReference>
<keyword evidence="2" id="KW-1185">Reference proteome</keyword>
<name>A0ABN7ZIN4_9BURK</name>
<protein>
    <recommendedName>
        <fullName evidence="3">DUF4231 domain-containing protein</fullName>
    </recommendedName>
</protein>
<gene>
    <name evidence="1" type="ORF">LMG32289_05527</name>
</gene>
<reference evidence="1 2" key="1">
    <citation type="submission" date="2021-08" db="EMBL/GenBank/DDBJ databases">
        <authorList>
            <person name="Peeters C."/>
        </authorList>
    </citation>
    <scope>NUCLEOTIDE SEQUENCE [LARGE SCALE GENOMIC DNA]</scope>
    <source>
        <strain evidence="1 2">LMG 32289</strain>
    </source>
</reference>
<accession>A0ABN7ZIN4</accession>
<dbReference type="RefSeq" id="WP_223994170.1">
    <property type="nucleotide sequence ID" value="NZ_CAJZAG010000012.1"/>
</dbReference>
<organism evidence="1 2">
    <name type="scientific">Cupriavidus pampae</name>
    <dbReference type="NCBI Taxonomy" id="659251"/>
    <lineage>
        <taxon>Bacteria</taxon>
        <taxon>Pseudomonadati</taxon>
        <taxon>Pseudomonadota</taxon>
        <taxon>Betaproteobacteria</taxon>
        <taxon>Burkholderiales</taxon>
        <taxon>Burkholderiaceae</taxon>
        <taxon>Cupriavidus</taxon>
    </lineage>
</organism>
<comment type="caution">
    <text evidence="1">The sequence shown here is derived from an EMBL/GenBank/DDBJ whole genome shotgun (WGS) entry which is preliminary data.</text>
</comment>